<proteinExistence type="predicted"/>
<organism evidence="4">
    <name type="scientific">Treponema denticola OTK</name>
    <dbReference type="NCBI Taxonomy" id="999434"/>
    <lineage>
        <taxon>Bacteria</taxon>
        <taxon>Pseudomonadati</taxon>
        <taxon>Spirochaetota</taxon>
        <taxon>Spirochaetia</taxon>
        <taxon>Spirochaetales</taxon>
        <taxon>Treponemataceae</taxon>
        <taxon>Treponema</taxon>
    </lineage>
</organism>
<dbReference type="InterPro" id="IPR056823">
    <property type="entry name" value="TEN-like_YD-shell"/>
</dbReference>
<dbReference type="PANTHER" id="PTHR32305">
    <property type="match status" value="1"/>
</dbReference>
<evidence type="ECO:0000259" key="2">
    <source>
        <dbReference type="Pfam" id="PF22322"/>
    </source>
</evidence>
<sequence>MKLKLYFYSQPTYLPRTAIARKQKQFIKIAFAVHLSAVISAERYRSDSGALKSAVFNFVFFVMLKNKIEQSAKTDLLLNNPTYRTFENRRGKYKELGKKVPQAYRVYVEDTFLPCDAVIARIFSKEVTHTDNSGDNEEQKAKRYYYHSDHLGSAQFVTDWNGRQYEHIEYTPYGELWIEEVAAGLDKLPFRFTGKELDEETGLYYYGARYLDPKYSRWLSGDPALNDYMAGSSVGEGGIYNTVNFNVYHYGSNNPIKYTDPTGRYDKEEYKAFKALTRQEKNVILSSISKSKTVNRMANEAWDKTNVTFGGNGRYDQSDAFRHGYWMGRNTQEAGEKFTRKFGDAHEYATNPDPKEFPRNDIIMDIHNNDVGIEVGKKNPTATPEELAKKILEKINNGDMLIMNDKTGLLYKSNDTEYKNPLSVDDPFIRRPDVSKKIADYILKDQKTEEVKE</sequence>
<dbReference type="RefSeq" id="WP_002689931.1">
    <property type="nucleotide sequence ID" value="NZ_CM001797.1"/>
</dbReference>
<gene>
    <name evidence="4" type="ORF">HMPREF9723_00003</name>
</gene>
<dbReference type="EMBL" id="AGDY01000001">
    <property type="protein sequence ID" value="EMB24772.1"/>
    <property type="molecule type" value="Genomic_DNA"/>
</dbReference>
<accession>A0A0F6MS79</accession>
<dbReference type="PATRIC" id="fig|999434.4.peg.3"/>
<evidence type="ECO:0000259" key="3">
    <source>
        <dbReference type="Pfam" id="PF25023"/>
    </source>
</evidence>
<dbReference type="AlphaFoldDB" id="A0A0F6MS79"/>
<dbReference type="InterPro" id="IPR022385">
    <property type="entry name" value="Rhs_assc_core"/>
</dbReference>
<evidence type="ECO:0000256" key="1">
    <source>
        <dbReference type="ARBA" id="ARBA00022737"/>
    </source>
</evidence>
<dbReference type="Pfam" id="PF25023">
    <property type="entry name" value="TEN_YD-shell"/>
    <property type="match status" value="1"/>
</dbReference>
<protein>
    <submittedName>
        <fullName evidence="4">RHS repeat-associated core domain-containing protein</fullName>
    </submittedName>
</protein>
<evidence type="ECO:0000313" key="4">
    <source>
        <dbReference type="EMBL" id="EMB24772.1"/>
    </source>
</evidence>
<name>A0A0F6MS79_TREDN</name>
<dbReference type="NCBIfam" id="TIGR03696">
    <property type="entry name" value="Rhs_assc_core"/>
    <property type="match status" value="1"/>
</dbReference>
<dbReference type="HOGENOM" id="CLU_004358_2_0_12"/>
<feature type="domain" description="Teneurin-like YD-shell" evidence="3">
    <location>
        <begin position="139"/>
        <end position="256"/>
    </location>
</feature>
<dbReference type="InterPro" id="IPR050708">
    <property type="entry name" value="T6SS_VgrG/RHS"/>
</dbReference>
<dbReference type="Gene3D" id="2.180.10.10">
    <property type="entry name" value="RHS repeat-associated core"/>
    <property type="match status" value="1"/>
</dbReference>
<dbReference type="Proteomes" id="UP000011701">
    <property type="component" value="Chromosome"/>
</dbReference>
<dbReference type="InterPro" id="IPR054246">
    <property type="entry name" value="DUF6973"/>
</dbReference>
<dbReference type="PANTHER" id="PTHR32305:SF15">
    <property type="entry name" value="PROTEIN RHSA-RELATED"/>
    <property type="match status" value="1"/>
</dbReference>
<keyword evidence="1" id="KW-0677">Repeat</keyword>
<dbReference type="Pfam" id="PF22322">
    <property type="entry name" value="DUF6973"/>
    <property type="match status" value="1"/>
</dbReference>
<reference evidence="4" key="1">
    <citation type="submission" date="2012-01" db="EMBL/GenBank/DDBJ databases">
        <title>The Genome Sequence of Treponema denticola OTK.</title>
        <authorList>
            <consortium name="The Broad Institute Genome Sequencing Platform"/>
            <person name="Earl A."/>
            <person name="Ward D."/>
            <person name="Feldgarden M."/>
            <person name="Gevers D."/>
            <person name="Blanton J.M."/>
            <person name="Fenno C.J."/>
            <person name="Baranova O.V."/>
            <person name="Mathney J."/>
            <person name="Dewhirst F.E."/>
            <person name="Izard J."/>
            <person name="Young S.K."/>
            <person name="Zeng Q."/>
            <person name="Gargeya S."/>
            <person name="Fitzgerald M."/>
            <person name="Haas B."/>
            <person name="Abouelleil A."/>
            <person name="Alvarado L."/>
            <person name="Arachchi H.M."/>
            <person name="Berlin A."/>
            <person name="Chapman S.B."/>
            <person name="Gearin G."/>
            <person name="Goldberg J."/>
            <person name="Griggs A."/>
            <person name="Gujja S."/>
            <person name="Hansen M."/>
            <person name="Heiman D."/>
            <person name="Howarth C."/>
            <person name="Larimer J."/>
            <person name="Lui A."/>
            <person name="MacDonald P.J.P."/>
            <person name="McCowen C."/>
            <person name="Montmayeur A."/>
            <person name="Murphy C."/>
            <person name="Neiman D."/>
            <person name="Pearson M."/>
            <person name="Priest M."/>
            <person name="Roberts A."/>
            <person name="Saif S."/>
            <person name="Shea T."/>
            <person name="Sisk P."/>
            <person name="Stolte C."/>
            <person name="Sykes S."/>
            <person name="Wortman J."/>
            <person name="Nusbaum C."/>
            <person name="Birren B."/>
        </authorList>
    </citation>
    <scope>NUCLEOTIDE SEQUENCE [LARGE SCALE GENOMIC DNA]</scope>
    <source>
        <strain evidence="4">OTK</strain>
    </source>
</reference>
<feature type="domain" description="DUF6973" evidence="2">
    <location>
        <begin position="284"/>
        <end position="398"/>
    </location>
</feature>
<comment type="caution">
    <text evidence="4">The sequence shown here is derived from an EMBL/GenBank/DDBJ whole genome shotgun (WGS) entry which is preliminary data.</text>
</comment>